<dbReference type="AlphaFoldDB" id="A0A8T0F773"/>
<keyword evidence="2" id="KW-0812">Transmembrane</keyword>
<feature type="transmembrane region" description="Helical" evidence="2">
    <location>
        <begin position="50"/>
        <end position="70"/>
    </location>
</feature>
<dbReference type="InterPro" id="IPR036259">
    <property type="entry name" value="MFS_trans_sf"/>
</dbReference>
<dbReference type="Proteomes" id="UP000807504">
    <property type="component" value="Unassembled WGS sequence"/>
</dbReference>
<dbReference type="SUPFAM" id="SSF103473">
    <property type="entry name" value="MFS general substrate transporter"/>
    <property type="match status" value="1"/>
</dbReference>
<feature type="transmembrane region" description="Helical" evidence="2">
    <location>
        <begin position="12"/>
        <end position="30"/>
    </location>
</feature>
<name>A0A8T0F773_ARGBR</name>
<feature type="transmembrane region" description="Helical" evidence="2">
    <location>
        <begin position="102"/>
        <end position="121"/>
    </location>
</feature>
<gene>
    <name evidence="3" type="ORF">HNY73_007934</name>
</gene>
<organism evidence="3 4">
    <name type="scientific">Argiope bruennichi</name>
    <name type="common">Wasp spider</name>
    <name type="synonym">Aranea bruennichi</name>
    <dbReference type="NCBI Taxonomy" id="94029"/>
    <lineage>
        <taxon>Eukaryota</taxon>
        <taxon>Metazoa</taxon>
        <taxon>Ecdysozoa</taxon>
        <taxon>Arthropoda</taxon>
        <taxon>Chelicerata</taxon>
        <taxon>Arachnida</taxon>
        <taxon>Araneae</taxon>
        <taxon>Araneomorphae</taxon>
        <taxon>Entelegynae</taxon>
        <taxon>Araneoidea</taxon>
        <taxon>Araneidae</taxon>
        <taxon>Argiope</taxon>
    </lineage>
</organism>
<comment type="similarity">
    <text evidence="1">Belongs to the unc-93 family.</text>
</comment>
<feature type="transmembrane region" description="Helical" evidence="2">
    <location>
        <begin position="77"/>
        <end position="96"/>
    </location>
</feature>
<evidence type="ECO:0000256" key="1">
    <source>
        <dbReference type="ARBA" id="ARBA00009172"/>
    </source>
</evidence>
<dbReference type="PANTHER" id="PTHR19444:SF13">
    <property type="entry name" value="PROTEIN UNC-93 HOMOLOG A"/>
    <property type="match status" value="1"/>
</dbReference>
<keyword evidence="2" id="KW-1133">Transmembrane helix</keyword>
<dbReference type="InterPro" id="IPR051951">
    <property type="entry name" value="UNC-93_regulatory"/>
</dbReference>
<comment type="caution">
    <text evidence="3">The sequence shown here is derived from an EMBL/GenBank/DDBJ whole genome shotgun (WGS) entry which is preliminary data.</text>
</comment>
<proteinExistence type="inferred from homology"/>
<reference evidence="3" key="1">
    <citation type="journal article" date="2020" name="bioRxiv">
        <title>Chromosome-level reference genome of the European wasp spider Argiope bruennichi: a resource for studies on range expansion and evolutionary adaptation.</title>
        <authorList>
            <person name="Sheffer M.M."/>
            <person name="Hoppe A."/>
            <person name="Krehenwinkel H."/>
            <person name="Uhl G."/>
            <person name="Kuss A.W."/>
            <person name="Jensen L."/>
            <person name="Jensen C."/>
            <person name="Gillespie R.G."/>
            <person name="Hoff K.J."/>
            <person name="Prost S."/>
        </authorList>
    </citation>
    <scope>NUCLEOTIDE SEQUENCE</scope>
</reference>
<evidence type="ECO:0000313" key="4">
    <source>
        <dbReference type="Proteomes" id="UP000807504"/>
    </source>
</evidence>
<keyword evidence="2" id="KW-0472">Membrane</keyword>
<reference evidence="3" key="2">
    <citation type="submission" date="2020-06" db="EMBL/GenBank/DDBJ databases">
        <authorList>
            <person name="Sheffer M."/>
        </authorList>
    </citation>
    <scope>NUCLEOTIDE SEQUENCE</scope>
</reference>
<dbReference type="PANTHER" id="PTHR19444">
    <property type="entry name" value="UNC-93 RELATED"/>
    <property type="match status" value="1"/>
</dbReference>
<keyword evidence="4" id="KW-1185">Reference proteome</keyword>
<accession>A0A8T0F773</accession>
<dbReference type="EMBL" id="JABXBU010000015">
    <property type="protein sequence ID" value="KAF8786178.1"/>
    <property type="molecule type" value="Genomic_DNA"/>
</dbReference>
<evidence type="ECO:0000256" key="2">
    <source>
        <dbReference type="SAM" id="Phobius"/>
    </source>
</evidence>
<evidence type="ECO:0000313" key="3">
    <source>
        <dbReference type="EMBL" id="KAF8786178.1"/>
    </source>
</evidence>
<sequence length="127" mass="13986">MTATFRQIKDKRQLLLIPMSLNIGVMQGFVMGDFTKDYVACAWGVHHVGIVTACLGVTLSLAASISGCLVKYLGRRTVFLAAKVLNLAAVVVMYLWEPTSSETYMFFIISGMLGAVLATFWSQLREN</sequence>
<protein>
    <submittedName>
        <fullName evidence="3">Protein unc-93 like protein</fullName>
    </submittedName>
</protein>